<dbReference type="PANTHER" id="PTHR35455:SF1">
    <property type="entry name" value="AGAP005842-PA"/>
    <property type="match status" value="1"/>
</dbReference>
<dbReference type="InterPro" id="IPR031985">
    <property type="entry name" value="DUF4787"/>
</dbReference>
<proteinExistence type="predicted"/>
<evidence type="ECO:0000313" key="2">
    <source>
        <dbReference type="Proteomes" id="UP001168990"/>
    </source>
</evidence>
<name>A0AA39KR00_9HYME</name>
<dbReference type="Pfam" id="PF16029">
    <property type="entry name" value="DUF4787"/>
    <property type="match status" value="1"/>
</dbReference>
<accession>A0AA39KR00</accession>
<gene>
    <name evidence="1" type="ORF">PV328_008512</name>
</gene>
<reference evidence="1" key="2">
    <citation type="submission" date="2023-03" db="EMBL/GenBank/DDBJ databases">
        <authorList>
            <person name="Inwood S.N."/>
            <person name="Skelly J.G."/>
            <person name="Guhlin J."/>
            <person name="Harrop T.W.R."/>
            <person name="Goldson S.G."/>
            <person name="Dearden P.K."/>
        </authorList>
    </citation>
    <scope>NUCLEOTIDE SEQUENCE</scope>
    <source>
        <strain evidence="1">Irish</strain>
        <tissue evidence="1">Whole body</tissue>
    </source>
</reference>
<organism evidence="1 2">
    <name type="scientific">Microctonus aethiopoides</name>
    <dbReference type="NCBI Taxonomy" id="144406"/>
    <lineage>
        <taxon>Eukaryota</taxon>
        <taxon>Metazoa</taxon>
        <taxon>Ecdysozoa</taxon>
        <taxon>Arthropoda</taxon>
        <taxon>Hexapoda</taxon>
        <taxon>Insecta</taxon>
        <taxon>Pterygota</taxon>
        <taxon>Neoptera</taxon>
        <taxon>Endopterygota</taxon>
        <taxon>Hymenoptera</taxon>
        <taxon>Apocrita</taxon>
        <taxon>Ichneumonoidea</taxon>
        <taxon>Braconidae</taxon>
        <taxon>Euphorinae</taxon>
        <taxon>Microctonus</taxon>
    </lineage>
</organism>
<sequence>MERTTRSSNSEKSESDEIRILYSTQVLDYLQFKIPAQLWHRQDGSNDTKSLQGPPTKFVTSYLQPVVCEPPLLHIALCEIFCLCIVKVQIFLTNEASQQNYSVHSINSSTTKTFTFPEYPYKETSKNELLFRGFETACEESGACKMLSQQRSSVGKTRCIRECVSPSCYREIYLFDQLEEGEIDVRLNSFKGCFMQRNGRPRK</sequence>
<dbReference type="EMBL" id="JAQQBS010000003">
    <property type="protein sequence ID" value="KAK0170693.1"/>
    <property type="molecule type" value="Genomic_DNA"/>
</dbReference>
<evidence type="ECO:0000313" key="1">
    <source>
        <dbReference type="EMBL" id="KAK0170693.1"/>
    </source>
</evidence>
<dbReference type="PANTHER" id="PTHR35455">
    <property type="entry name" value="UNNAMED PRODUCT"/>
    <property type="match status" value="1"/>
</dbReference>
<protein>
    <submittedName>
        <fullName evidence="1">Uncharacterized protein</fullName>
    </submittedName>
</protein>
<comment type="caution">
    <text evidence="1">The sequence shown here is derived from an EMBL/GenBank/DDBJ whole genome shotgun (WGS) entry which is preliminary data.</text>
</comment>
<keyword evidence="2" id="KW-1185">Reference proteome</keyword>
<dbReference type="Proteomes" id="UP001168990">
    <property type="component" value="Unassembled WGS sequence"/>
</dbReference>
<reference evidence="1" key="1">
    <citation type="journal article" date="2023" name="bioRxiv">
        <title>Scaffold-level genome assemblies of two parasitoid biocontrol wasps reveal the parthenogenesis mechanism and an associated novel virus.</title>
        <authorList>
            <person name="Inwood S."/>
            <person name="Skelly J."/>
            <person name="Guhlin J."/>
            <person name="Harrop T."/>
            <person name="Goldson S."/>
            <person name="Dearden P."/>
        </authorList>
    </citation>
    <scope>NUCLEOTIDE SEQUENCE</scope>
    <source>
        <strain evidence="1">Irish</strain>
        <tissue evidence="1">Whole body</tissue>
    </source>
</reference>
<dbReference type="AlphaFoldDB" id="A0AA39KR00"/>